<evidence type="ECO:0000313" key="11">
    <source>
        <dbReference type="EMBL" id="SNS69714.1"/>
    </source>
</evidence>
<dbReference type="FunFam" id="3.30.420.340:FF:000001">
    <property type="entry name" value="UvrABC system protein C"/>
    <property type="match status" value="1"/>
</dbReference>
<dbReference type="Pfam" id="PF22920">
    <property type="entry name" value="UvrC_RNaseH"/>
    <property type="match status" value="1"/>
</dbReference>
<dbReference type="InterPro" id="IPR050066">
    <property type="entry name" value="UvrABC_protein_C"/>
</dbReference>
<dbReference type="InterPro" id="IPR035901">
    <property type="entry name" value="GIY-YIG_endonuc_sf"/>
</dbReference>
<comment type="similarity">
    <text evidence="7">Belongs to the UvrC family.</text>
</comment>
<dbReference type="HAMAP" id="MF_00203">
    <property type="entry name" value="UvrC"/>
    <property type="match status" value="1"/>
</dbReference>
<dbReference type="InterPro" id="IPR000305">
    <property type="entry name" value="GIY-YIG_endonuc"/>
</dbReference>
<evidence type="ECO:0000256" key="7">
    <source>
        <dbReference type="HAMAP-Rule" id="MF_00203"/>
    </source>
</evidence>
<dbReference type="Pfam" id="PF01541">
    <property type="entry name" value="GIY-YIG"/>
    <property type="match status" value="1"/>
</dbReference>
<evidence type="ECO:0000259" key="10">
    <source>
        <dbReference type="PROSITE" id="PS50165"/>
    </source>
</evidence>
<keyword evidence="6 7" id="KW-0742">SOS response</keyword>
<dbReference type="NCBIfam" id="NF001824">
    <property type="entry name" value="PRK00558.1-5"/>
    <property type="match status" value="1"/>
</dbReference>
<keyword evidence="3 7" id="KW-0228">DNA excision</keyword>
<keyword evidence="4 7" id="KW-0267">Excision nuclease</keyword>
<reference evidence="11 12" key="1">
    <citation type="submission" date="2017-06" db="EMBL/GenBank/DDBJ databases">
        <authorList>
            <person name="Kim H.J."/>
            <person name="Triplett B.A."/>
        </authorList>
    </citation>
    <scope>NUCLEOTIDE SEQUENCE [LARGE SCALE GENOMIC DNA]</scope>
    <source>
        <strain evidence="11 12">DSM 11445</strain>
    </source>
</reference>
<dbReference type="FunFam" id="3.40.1440.10:FF:000001">
    <property type="entry name" value="UvrABC system protein C"/>
    <property type="match status" value="1"/>
</dbReference>
<dbReference type="Gene3D" id="1.10.150.20">
    <property type="entry name" value="5' to 3' exonuclease, C-terminal subdomain"/>
    <property type="match status" value="1"/>
</dbReference>
<dbReference type="SMART" id="SM00278">
    <property type="entry name" value="HhH1"/>
    <property type="match status" value="2"/>
</dbReference>
<dbReference type="Pfam" id="PF02151">
    <property type="entry name" value="UVR"/>
    <property type="match status" value="1"/>
</dbReference>
<comment type="subunit">
    <text evidence="7">Interacts with UvrB in an incision complex.</text>
</comment>
<evidence type="ECO:0000256" key="3">
    <source>
        <dbReference type="ARBA" id="ARBA00022769"/>
    </source>
</evidence>
<dbReference type="InterPro" id="IPR036876">
    <property type="entry name" value="UVR_dom_sf"/>
</dbReference>
<dbReference type="AlphaFoldDB" id="A0A239GNR2"/>
<evidence type="ECO:0000256" key="6">
    <source>
        <dbReference type="ARBA" id="ARBA00023236"/>
    </source>
</evidence>
<dbReference type="GO" id="GO:0009381">
    <property type="term" value="F:excinuclease ABC activity"/>
    <property type="evidence" value="ECO:0007669"/>
    <property type="project" value="UniProtKB-UniRule"/>
</dbReference>
<evidence type="ECO:0000256" key="1">
    <source>
        <dbReference type="ARBA" id="ARBA00022490"/>
    </source>
</evidence>
<dbReference type="PANTHER" id="PTHR30562:SF1">
    <property type="entry name" value="UVRABC SYSTEM PROTEIN C"/>
    <property type="match status" value="1"/>
</dbReference>
<dbReference type="Pfam" id="PF08459">
    <property type="entry name" value="UvrC_RNaseH_dom"/>
    <property type="match status" value="1"/>
</dbReference>
<organism evidence="11 12">
    <name type="scientific">Antarctobacter heliothermus</name>
    <dbReference type="NCBI Taxonomy" id="74033"/>
    <lineage>
        <taxon>Bacteria</taxon>
        <taxon>Pseudomonadati</taxon>
        <taxon>Pseudomonadota</taxon>
        <taxon>Alphaproteobacteria</taxon>
        <taxon>Rhodobacterales</taxon>
        <taxon>Roseobacteraceae</taxon>
        <taxon>Antarctobacter</taxon>
    </lineage>
</organism>
<feature type="domain" description="UvrC family homology region profile" evidence="10">
    <location>
        <begin position="255"/>
        <end position="485"/>
    </location>
</feature>
<gene>
    <name evidence="7" type="primary">uvrC</name>
    <name evidence="11" type="ORF">SAMN04488078_102734</name>
</gene>
<dbReference type="GO" id="GO:0009432">
    <property type="term" value="P:SOS response"/>
    <property type="evidence" value="ECO:0007669"/>
    <property type="project" value="UniProtKB-UniRule"/>
</dbReference>
<dbReference type="Gene3D" id="4.10.860.10">
    <property type="entry name" value="UVR domain"/>
    <property type="match status" value="1"/>
</dbReference>
<dbReference type="InterPro" id="IPR010994">
    <property type="entry name" value="RuvA_2-like"/>
</dbReference>
<evidence type="ECO:0000259" key="9">
    <source>
        <dbReference type="PROSITE" id="PS50164"/>
    </source>
</evidence>
<evidence type="ECO:0000256" key="5">
    <source>
        <dbReference type="ARBA" id="ARBA00023204"/>
    </source>
</evidence>
<dbReference type="SUPFAM" id="SSF82771">
    <property type="entry name" value="GIY-YIG endonuclease"/>
    <property type="match status" value="1"/>
</dbReference>
<evidence type="ECO:0000313" key="12">
    <source>
        <dbReference type="Proteomes" id="UP000198440"/>
    </source>
</evidence>
<dbReference type="GO" id="GO:0006289">
    <property type="term" value="P:nucleotide-excision repair"/>
    <property type="evidence" value="ECO:0007669"/>
    <property type="project" value="UniProtKB-UniRule"/>
</dbReference>
<dbReference type="Gene3D" id="3.40.1440.10">
    <property type="entry name" value="GIY-YIG endonuclease"/>
    <property type="match status" value="1"/>
</dbReference>
<dbReference type="SUPFAM" id="SSF46600">
    <property type="entry name" value="C-terminal UvrC-binding domain of UvrB"/>
    <property type="match status" value="1"/>
</dbReference>
<keyword evidence="5 7" id="KW-0234">DNA repair</keyword>
<proteinExistence type="inferred from homology"/>
<accession>A0A239GNR2</accession>
<dbReference type="Proteomes" id="UP000198440">
    <property type="component" value="Unassembled WGS sequence"/>
</dbReference>
<sequence>MANGHDIIQGYLNSLDSSPGVYRMLDDQSRVLYVGKARNLKARVSSYARPTGHSRRIERMISDTASMMFLTTRTETEALLLEQNLIKQLKPKFNVLLRDDKSFPNIVVTDHDYPMIKKHRGAKKEKGDYYGPFASAGAVNRVLNQLQKAFLLRNCSDSMFDTRTRPCLQHQIKRCSAPCVGKISPEEYGASVRDAQRFLSGRSTQIQAQLKLQMAEASEAMEFERAAALRDRIRALTQVQTAQGINPQTTAEADVIALHMEGGQACVQVFFIRANQNWGNQDFYPRVGEDVSHAEAMEAFLGQFYDQKEPARLLLLSHGIEDADLMCEALSDKAGRKVEITVPQRGEKAELIDGALRNAKESLGRKMSESAAQTKLLKGLAEAFDLDAPPARVEVYDNSHIQGTNAVGGMIVAGPDGFMKNQYRKFNIKGADLVPGDDFGMMKEVLHRRLTRLQKDDPDRDKGLWPDLMLIDGGAGQVSAVAEIMAEHGVDDLPFVGVAKGIDRDAGKEEFHRVGQRPFALRHNDPVLYFVQRLRDEAHRFAIGTHRAKRAKSQMANPLDEVPGVGAARRRALMAHFGSAKAVSRANLADLKAVEGVSAALAERVYAYFHEKG</sequence>
<dbReference type="InterPro" id="IPR004791">
    <property type="entry name" value="UvrC"/>
</dbReference>
<keyword evidence="1 7" id="KW-0963">Cytoplasm</keyword>
<evidence type="ECO:0000256" key="4">
    <source>
        <dbReference type="ARBA" id="ARBA00022881"/>
    </source>
</evidence>
<dbReference type="GO" id="GO:0009380">
    <property type="term" value="C:excinuclease repair complex"/>
    <property type="evidence" value="ECO:0007669"/>
    <property type="project" value="InterPro"/>
</dbReference>
<dbReference type="InterPro" id="IPR038476">
    <property type="entry name" value="UvrC_RNase_H_dom_sf"/>
</dbReference>
<dbReference type="SMART" id="SM00465">
    <property type="entry name" value="GIYc"/>
    <property type="match status" value="1"/>
</dbReference>
<dbReference type="SUPFAM" id="SSF47781">
    <property type="entry name" value="RuvA domain 2-like"/>
    <property type="match status" value="1"/>
</dbReference>
<dbReference type="NCBIfam" id="TIGR00194">
    <property type="entry name" value="uvrC"/>
    <property type="match status" value="1"/>
</dbReference>
<dbReference type="PANTHER" id="PTHR30562">
    <property type="entry name" value="UVRC/OXIDOREDUCTASE"/>
    <property type="match status" value="1"/>
</dbReference>
<dbReference type="EMBL" id="FZON01000027">
    <property type="protein sequence ID" value="SNS69714.1"/>
    <property type="molecule type" value="Genomic_DNA"/>
</dbReference>
<keyword evidence="2 7" id="KW-0227">DNA damage</keyword>
<dbReference type="Pfam" id="PF14520">
    <property type="entry name" value="HHH_5"/>
    <property type="match status" value="1"/>
</dbReference>
<dbReference type="GO" id="GO:0005737">
    <property type="term" value="C:cytoplasm"/>
    <property type="evidence" value="ECO:0007669"/>
    <property type="project" value="UniProtKB-SubCell"/>
</dbReference>
<dbReference type="PROSITE" id="PS50151">
    <property type="entry name" value="UVR"/>
    <property type="match status" value="1"/>
</dbReference>
<evidence type="ECO:0000256" key="2">
    <source>
        <dbReference type="ARBA" id="ARBA00022763"/>
    </source>
</evidence>
<dbReference type="Gene3D" id="3.30.420.340">
    <property type="entry name" value="UvrC, RNAse H endonuclease domain"/>
    <property type="match status" value="1"/>
</dbReference>
<evidence type="ECO:0000259" key="8">
    <source>
        <dbReference type="PROSITE" id="PS50151"/>
    </source>
</evidence>
<feature type="domain" description="GIY-YIG" evidence="9">
    <location>
        <begin position="17"/>
        <end position="95"/>
    </location>
</feature>
<comment type="subcellular location">
    <subcellularLocation>
        <location evidence="7">Cytoplasm</location>
    </subcellularLocation>
</comment>
<dbReference type="RefSeq" id="WP_245823251.1">
    <property type="nucleotide sequence ID" value="NZ_FZON01000027.1"/>
</dbReference>
<dbReference type="InterPro" id="IPR001943">
    <property type="entry name" value="UVR_dom"/>
</dbReference>
<name>A0A239GNR2_9RHOB</name>
<protein>
    <recommendedName>
        <fullName evidence="7">UvrABC system protein C</fullName>
        <shortName evidence="7">Protein UvrC</shortName>
    </recommendedName>
    <alternativeName>
        <fullName evidence="7">Excinuclease ABC subunit C</fullName>
    </alternativeName>
</protein>
<dbReference type="InterPro" id="IPR003583">
    <property type="entry name" value="Hlx-hairpin-Hlx_DNA-bd_motif"/>
</dbReference>
<dbReference type="PROSITE" id="PS50165">
    <property type="entry name" value="UVRC"/>
    <property type="match status" value="1"/>
</dbReference>
<comment type="function">
    <text evidence="7">The UvrABC repair system catalyzes the recognition and processing of DNA lesions. UvrC both incises the 5' and 3' sides of the lesion. The N-terminal half is responsible for the 3' incision and the C-terminal half is responsible for the 5' incision.</text>
</comment>
<dbReference type="InterPro" id="IPR047296">
    <property type="entry name" value="GIY-YIG_UvrC_Cho"/>
</dbReference>
<dbReference type="CDD" id="cd10434">
    <property type="entry name" value="GIY-YIG_UvrC_Cho"/>
    <property type="match status" value="1"/>
</dbReference>
<dbReference type="PROSITE" id="PS50164">
    <property type="entry name" value="GIY_YIG"/>
    <property type="match status" value="1"/>
</dbReference>
<dbReference type="GO" id="GO:0003677">
    <property type="term" value="F:DNA binding"/>
    <property type="evidence" value="ECO:0007669"/>
    <property type="project" value="UniProtKB-UniRule"/>
</dbReference>
<dbReference type="InterPro" id="IPR001162">
    <property type="entry name" value="UvrC_RNase_H_dom"/>
</dbReference>
<feature type="domain" description="UVR" evidence="8">
    <location>
        <begin position="204"/>
        <end position="239"/>
    </location>
</feature>